<evidence type="ECO:0000256" key="1">
    <source>
        <dbReference type="SAM" id="MobiDB-lite"/>
    </source>
</evidence>
<feature type="region of interest" description="Disordered" evidence="1">
    <location>
        <begin position="185"/>
        <end position="215"/>
    </location>
</feature>
<reference evidence="2" key="1">
    <citation type="submission" date="2019-05" db="EMBL/GenBank/DDBJ databases">
        <title>Annotation for the trematode Fasciolopsis buski.</title>
        <authorList>
            <person name="Choi Y.-J."/>
        </authorList>
    </citation>
    <scope>NUCLEOTIDE SEQUENCE</scope>
    <source>
        <strain evidence="2">HT</strain>
        <tissue evidence="2">Whole worm</tissue>
    </source>
</reference>
<proteinExistence type="predicted"/>
<dbReference type="EMBL" id="LUCM01002881">
    <property type="protein sequence ID" value="KAA0196675.1"/>
    <property type="molecule type" value="Genomic_DNA"/>
</dbReference>
<evidence type="ECO:0000313" key="3">
    <source>
        <dbReference type="Proteomes" id="UP000728185"/>
    </source>
</evidence>
<dbReference type="Proteomes" id="UP000728185">
    <property type="component" value="Unassembled WGS sequence"/>
</dbReference>
<organism evidence="2 3">
    <name type="scientific">Fasciolopsis buskii</name>
    <dbReference type="NCBI Taxonomy" id="27845"/>
    <lineage>
        <taxon>Eukaryota</taxon>
        <taxon>Metazoa</taxon>
        <taxon>Spiralia</taxon>
        <taxon>Lophotrochozoa</taxon>
        <taxon>Platyhelminthes</taxon>
        <taxon>Trematoda</taxon>
        <taxon>Digenea</taxon>
        <taxon>Plagiorchiida</taxon>
        <taxon>Echinostomata</taxon>
        <taxon>Echinostomatoidea</taxon>
        <taxon>Fasciolidae</taxon>
        <taxon>Fasciolopsis</taxon>
    </lineage>
</organism>
<keyword evidence="3" id="KW-1185">Reference proteome</keyword>
<gene>
    <name evidence="2" type="ORF">FBUS_09753</name>
</gene>
<feature type="compositionally biased region" description="Polar residues" evidence="1">
    <location>
        <begin position="185"/>
        <end position="212"/>
    </location>
</feature>
<evidence type="ECO:0000313" key="2">
    <source>
        <dbReference type="EMBL" id="KAA0196675.1"/>
    </source>
</evidence>
<sequence>MSQSSALSKASSQILKGSQAVHGSRLLTDRNDTSQPVQLIHVQLVSDEDNRGVSQITRTLRRPIDNLYSVHSRTHGLVNKPLDHSDAFSEPTWKGQWALGALSPWFSSAGQYVLRHIPVYLSTGIVQHPEWVAGNSIYGSGPKFIWAKLLQRSSDEDPPNLRDFQHKTERNDQFQRSVANNASGIHPLNSNALDHVNSSTAGPSDVGSSKVLSSKDGKVRNTSAFSTFARLGNNESKNDIHKTTRTRNNFLSWQDSATHSGGILMLAIRAGSGIRYRHIYDQTKLYDLNREVLFVNPQFYWWTPGMYDRVLFELWASEQPRVRLVFDGQYTSNFGWFQKALLRESYPWPKFEVVNSTTLYSSITTPFSVMQHSSKDPDASKSSLFCSEIKAYVLIFDSDSPLSACYRTRGSWYPMFLYGTPFTDLGPTSDEDSRDQKLGVHVDSQWTIHQADELRIYAIPYSLWDQSHSNEPKLAAYPLLLALDPRLGVSFRHLWYDRVVSPPGYQPIRFGNDTSRIRYEFWFRSPVLEHWIRPYYPTNIRDSFIGFPHLRVEFQNDQGQNIGILIFDCRGSPADRWFTSKSLTYAWPWRTDDLRRYVFVQFGAMRNLPWSKHYVNEENNWSQVDLWIGKITQSRGNQSAIHTCTSFVLLTNTSAKHHRRLPSCLLGLEDVKQTKNRAFMGVSRNEAMASQMIQVHRVIVWAR</sequence>
<name>A0A8E0VMN6_9TREM</name>
<protein>
    <submittedName>
        <fullName evidence="2">Uncharacterized protein</fullName>
    </submittedName>
</protein>
<accession>A0A8E0VMN6</accession>
<comment type="caution">
    <text evidence="2">The sequence shown here is derived from an EMBL/GenBank/DDBJ whole genome shotgun (WGS) entry which is preliminary data.</text>
</comment>
<dbReference type="AlphaFoldDB" id="A0A8E0VMN6"/>
<dbReference type="OrthoDB" id="9934270at2759"/>